<dbReference type="InterPro" id="IPR011010">
    <property type="entry name" value="DNA_brk_join_enz"/>
</dbReference>
<reference evidence="3" key="1">
    <citation type="submission" date="2021-03" db="EMBL/GenBank/DDBJ databases">
        <title>Streptomyces poriferae sp. nov., a novel marine sponge-derived Actinobacteria species with anti-MRSA activity.</title>
        <authorList>
            <person name="Sandoval-Powers M."/>
            <person name="Kralova S."/>
            <person name="Nguyen G.-S."/>
            <person name="Fawwal D."/>
            <person name="Degnes K."/>
            <person name="Klinkenberg G."/>
            <person name="Sletta H."/>
            <person name="Wentzel A."/>
            <person name="Liles M.R."/>
        </authorList>
    </citation>
    <scope>NUCLEOTIDE SEQUENCE</scope>
    <source>
        <strain evidence="3">DSM 41794</strain>
    </source>
</reference>
<protein>
    <submittedName>
        <fullName evidence="3">Uncharacterized protein</fullName>
    </submittedName>
</protein>
<evidence type="ECO:0000256" key="1">
    <source>
        <dbReference type="ARBA" id="ARBA00023172"/>
    </source>
</evidence>
<evidence type="ECO:0000313" key="3">
    <source>
        <dbReference type="EMBL" id="MBO0517378.1"/>
    </source>
</evidence>
<dbReference type="GO" id="GO:0006310">
    <property type="term" value="P:DNA recombination"/>
    <property type="evidence" value="ECO:0007669"/>
    <property type="project" value="UniProtKB-KW"/>
</dbReference>
<dbReference type="Proteomes" id="UP000664167">
    <property type="component" value="Unassembled WGS sequence"/>
</dbReference>
<evidence type="ECO:0000313" key="4">
    <source>
        <dbReference type="Proteomes" id="UP000664167"/>
    </source>
</evidence>
<dbReference type="GO" id="GO:0003677">
    <property type="term" value="F:DNA binding"/>
    <property type="evidence" value="ECO:0007669"/>
    <property type="project" value="InterPro"/>
</dbReference>
<evidence type="ECO:0000256" key="2">
    <source>
        <dbReference type="SAM" id="MobiDB-lite"/>
    </source>
</evidence>
<sequence length="110" mass="11955">VALRAIVQSLREGDARLTDLLALNVSDLDHASREANLTDQAKEPHRALPFSQEATALLREASDGHAGGPLFHAPTGQRHGRETVTHQMQATTGFTPHEIRAAGRKQRHPA</sequence>
<accession>A0A939FEU5</accession>
<dbReference type="AlphaFoldDB" id="A0A939FEU5"/>
<keyword evidence="1" id="KW-0233">DNA recombination</keyword>
<dbReference type="Gene3D" id="1.10.443.10">
    <property type="entry name" value="Intergrase catalytic core"/>
    <property type="match status" value="1"/>
</dbReference>
<feature type="non-terminal residue" evidence="3">
    <location>
        <position position="110"/>
    </location>
</feature>
<feature type="region of interest" description="Disordered" evidence="2">
    <location>
        <begin position="59"/>
        <end position="110"/>
    </location>
</feature>
<gene>
    <name evidence="3" type="ORF">J0695_37305</name>
</gene>
<keyword evidence="4" id="KW-1185">Reference proteome</keyword>
<comment type="caution">
    <text evidence="3">The sequence shown here is derived from an EMBL/GenBank/DDBJ whole genome shotgun (WGS) entry which is preliminary data.</text>
</comment>
<dbReference type="GO" id="GO:0015074">
    <property type="term" value="P:DNA integration"/>
    <property type="evidence" value="ECO:0007669"/>
    <property type="project" value="InterPro"/>
</dbReference>
<feature type="compositionally biased region" description="Polar residues" evidence="2">
    <location>
        <begin position="85"/>
        <end position="94"/>
    </location>
</feature>
<name>A0A939FEU5_9ACTN</name>
<dbReference type="RefSeq" id="WP_206969197.1">
    <property type="nucleotide sequence ID" value="NZ_JAFLRJ010000594.1"/>
</dbReference>
<dbReference type="EMBL" id="JAFLRJ010000594">
    <property type="protein sequence ID" value="MBO0517378.1"/>
    <property type="molecule type" value="Genomic_DNA"/>
</dbReference>
<proteinExistence type="predicted"/>
<dbReference type="InterPro" id="IPR013762">
    <property type="entry name" value="Integrase-like_cat_sf"/>
</dbReference>
<organism evidence="3 4">
    <name type="scientific">Streptomyces beijiangensis</name>
    <dbReference type="NCBI Taxonomy" id="163361"/>
    <lineage>
        <taxon>Bacteria</taxon>
        <taxon>Bacillati</taxon>
        <taxon>Actinomycetota</taxon>
        <taxon>Actinomycetes</taxon>
        <taxon>Kitasatosporales</taxon>
        <taxon>Streptomycetaceae</taxon>
        <taxon>Streptomyces</taxon>
    </lineage>
</organism>
<feature type="non-terminal residue" evidence="3">
    <location>
        <position position="1"/>
    </location>
</feature>
<dbReference type="SUPFAM" id="SSF56349">
    <property type="entry name" value="DNA breaking-rejoining enzymes"/>
    <property type="match status" value="1"/>
</dbReference>